<proteinExistence type="predicted"/>
<keyword evidence="2" id="KW-1185">Reference proteome</keyword>
<accession>A0ABQ9Z1W1</accession>
<comment type="caution">
    <text evidence="1">The sequence shown here is derived from an EMBL/GenBank/DDBJ whole genome shotgun (WGS) entry which is preliminary data.</text>
</comment>
<organism evidence="1 2">
    <name type="scientific">Daphnia magna</name>
    <dbReference type="NCBI Taxonomy" id="35525"/>
    <lineage>
        <taxon>Eukaryota</taxon>
        <taxon>Metazoa</taxon>
        <taxon>Ecdysozoa</taxon>
        <taxon>Arthropoda</taxon>
        <taxon>Crustacea</taxon>
        <taxon>Branchiopoda</taxon>
        <taxon>Diplostraca</taxon>
        <taxon>Cladocera</taxon>
        <taxon>Anomopoda</taxon>
        <taxon>Daphniidae</taxon>
        <taxon>Daphnia</taxon>
    </lineage>
</organism>
<reference evidence="1 2" key="1">
    <citation type="journal article" date="2023" name="Nucleic Acids Res.">
        <title>The hologenome of Daphnia magna reveals possible DNA methylation and microbiome-mediated evolution of the host genome.</title>
        <authorList>
            <person name="Chaturvedi A."/>
            <person name="Li X."/>
            <person name="Dhandapani V."/>
            <person name="Marshall H."/>
            <person name="Kissane S."/>
            <person name="Cuenca-Cambronero M."/>
            <person name="Asole G."/>
            <person name="Calvet F."/>
            <person name="Ruiz-Romero M."/>
            <person name="Marangio P."/>
            <person name="Guigo R."/>
            <person name="Rago D."/>
            <person name="Mirbahai L."/>
            <person name="Eastwood N."/>
            <person name="Colbourne J.K."/>
            <person name="Zhou J."/>
            <person name="Mallon E."/>
            <person name="Orsini L."/>
        </authorList>
    </citation>
    <scope>NUCLEOTIDE SEQUENCE [LARGE SCALE GENOMIC DNA]</scope>
    <source>
        <strain evidence="1">LRV0_1</strain>
    </source>
</reference>
<gene>
    <name evidence="1" type="ORF">OUZ56_012046</name>
</gene>
<protein>
    <submittedName>
        <fullName evidence="1">Uncharacterized protein</fullName>
    </submittedName>
</protein>
<dbReference type="EMBL" id="JAOYFB010000002">
    <property type="protein sequence ID" value="KAK4006891.1"/>
    <property type="molecule type" value="Genomic_DNA"/>
</dbReference>
<evidence type="ECO:0000313" key="1">
    <source>
        <dbReference type="EMBL" id="KAK4006891.1"/>
    </source>
</evidence>
<evidence type="ECO:0000313" key="2">
    <source>
        <dbReference type="Proteomes" id="UP001234178"/>
    </source>
</evidence>
<sequence length="69" mass="8125">MKGYRPIFLIKKLARMISTYGNGRQMTEDLLYPPSEKSMDFYPNGSDFYQKLPCFISPPNGNKKRQFLR</sequence>
<dbReference type="Proteomes" id="UP001234178">
    <property type="component" value="Unassembled WGS sequence"/>
</dbReference>
<name>A0ABQ9Z1W1_9CRUS</name>